<protein>
    <submittedName>
        <fullName evidence="1">Uncharacterized protein</fullName>
    </submittedName>
</protein>
<gene>
    <name evidence="1" type="ORF">Taro_005395</name>
</gene>
<keyword evidence="2" id="KW-1185">Reference proteome</keyword>
<dbReference type="Proteomes" id="UP000652761">
    <property type="component" value="Unassembled WGS sequence"/>
</dbReference>
<dbReference type="EMBL" id="NMUH01000151">
    <property type="protein sequence ID" value="MQL73058.1"/>
    <property type="molecule type" value="Genomic_DNA"/>
</dbReference>
<accession>A0A843TN06</accession>
<comment type="caution">
    <text evidence="1">The sequence shown here is derived from an EMBL/GenBank/DDBJ whole genome shotgun (WGS) entry which is preliminary data.</text>
</comment>
<feature type="non-terminal residue" evidence="1">
    <location>
        <position position="74"/>
    </location>
</feature>
<sequence>MERLLVFYQMCTSLYPLINICGSGTIHFSKKVRDEKGQVDPIDPIATSTSCTPEAQLRSLLEHNWICYCQFGPK</sequence>
<dbReference type="AlphaFoldDB" id="A0A843TN06"/>
<name>A0A843TN06_COLES</name>
<evidence type="ECO:0000313" key="2">
    <source>
        <dbReference type="Proteomes" id="UP000652761"/>
    </source>
</evidence>
<reference evidence="1" key="1">
    <citation type="submission" date="2017-07" db="EMBL/GenBank/DDBJ databases">
        <title>Taro Niue Genome Assembly and Annotation.</title>
        <authorList>
            <person name="Atibalentja N."/>
            <person name="Keating K."/>
            <person name="Fields C.J."/>
        </authorList>
    </citation>
    <scope>NUCLEOTIDE SEQUENCE</scope>
    <source>
        <strain evidence="1">Niue_2</strain>
        <tissue evidence="1">Leaf</tissue>
    </source>
</reference>
<proteinExistence type="predicted"/>
<organism evidence="1 2">
    <name type="scientific">Colocasia esculenta</name>
    <name type="common">Wild taro</name>
    <name type="synonym">Arum esculentum</name>
    <dbReference type="NCBI Taxonomy" id="4460"/>
    <lineage>
        <taxon>Eukaryota</taxon>
        <taxon>Viridiplantae</taxon>
        <taxon>Streptophyta</taxon>
        <taxon>Embryophyta</taxon>
        <taxon>Tracheophyta</taxon>
        <taxon>Spermatophyta</taxon>
        <taxon>Magnoliopsida</taxon>
        <taxon>Liliopsida</taxon>
        <taxon>Araceae</taxon>
        <taxon>Aroideae</taxon>
        <taxon>Colocasieae</taxon>
        <taxon>Colocasia</taxon>
    </lineage>
</organism>
<evidence type="ECO:0000313" key="1">
    <source>
        <dbReference type="EMBL" id="MQL73058.1"/>
    </source>
</evidence>